<evidence type="ECO:0000256" key="1">
    <source>
        <dbReference type="SAM" id="MobiDB-lite"/>
    </source>
</evidence>
<dbReference type="Proteomes" id="UP001187192">
    <property type="component" value="Unassembled WGS sequence"/>
</dbReference>
<sequence>MSSRQPSKITRSSSQRDQLGPQNVALNQRRLALLRYVLSLLPPKNPSAAIKHPSNNGKDIVKNAAASSPIDHDHIGERRRHESGHDHDQEQPRSRRCTFELASSSREVDCWISKKTKKKDRADEGIGAFLQRCALCNKFIDGHIYMYG</sequence>
<evidence type="ECO:0000313" key="3">
    <source>
        <dbReference type="Proteomes" id="UP001187192"/>
    </source>
</evidence>
<proteinExistence type="predicted"/>
<keyword evidence="3" id="KW-1185">Reference proteome</keyword>
<evidence type="ECO:0000313" key="2">
    <source>
        <dbReference type="EMBL" id="GMN46743.1"/>
    </source>
</evidence>
<feature type="compositionally biased region" description="Basic and acidic residues" evidence="1">
    <location>
        <begin position="70"/>
        <end position="93"/>
    </location>
</feature>
<feature type="region of interest" description="Disordered" evidence="1">
    <location>
        <begin position="44"/>
        <end position="98"/>
    </location>
</feature>
<protein>
    <recommendedName>
        <fullName evidence="4">FLZ-type domain-containing protein</fullName>
    </recommendedName>
</protein>
<evidence type="ECO:0008006" key="4">
    <source>
        <dbReference type="Google" id="ProtNLM"/>
    </source>
</evidence>
<comment type="caution">
    <text evidence="2">The sequence shown here is derived from an EMBL/GenBank/DDBJ whole genome shotgun (WGS) entry which is preliminary data.</text>
</comment>
<accession>A0AA88A258</accession>
<dbReference type="AlphaFoldDB" id="A0AA88A258"/>
<organism evidence="2 3">
    <name type="scientific">Ficus carica</name>
    <name type="common">Common fig</name>
    <dbReference type="NCBI Taxonomy" id="3494"/>
    <lineage>
        <taxon>Eukaryota</taxon>
        <taxon>Viridiplantae</taxon>
        <taxon>Streptophyta</taxon>
        <taxon>Embryophyta</taxon>
        <taxon>Tracheophyta</taxon>
        <taxon>Spermatophyta</taxon>
        <taxon>Magnoliopsida</taxon>
        <taxon>eudicotyledons</taxon>
        <taxon>Gunneridae</taxon>
        <taxon>Pentapetalae</taxon>
        <taxon>rosids</taxon>
        <taxon>fabids</taxon>
        <taxon>Rosales</taxon>
        <taxon>Moraceae</taxon>
        <taxon>Ficeae</taxon>
        <taxon>Ficus</taxon>
    </lineage>
</organism>
<gene>
    <name evidence="2" type="ORF">TIFTF001_015919</name>
</gene>
<name>A0AA88A258_FICCA</name>
<feature type="region of interest" description="Disordered" evidence="1">
    <location>
        <begin position="1"/>
        <end position="23"/>
    </location>
</feature>
<dbReference type="EMBL" id="BTGU01000023">
    <property type="protein sequence ID" value="GMN46743.1"/>
    <property type="molecule type" value="Genomic_DNA"/>
</dbReference>
<reference evidence="2" key="1">
    <citation type="submission" date="2023-07" db="EMBL/GenBank/DDBJ databases">
        <title>draft genome sequence of fig (Ficus carica).</title>
        <authorList>
            <person name="Takahashi T."/>
            <person name="Nishimura K."/>
        </authorList>
    </citation>
    <scope>NUCLEOTIDE SEQUENCE</scope>
</reference>